<dbReference type="Pfam" id="PF03432">
    <property type="entry name" value="Relaxase"/>
    <property type="match status" value="1"/>
</dbReference>
<evidence type="ECO:0000256" key="1">
    <source>
        <dbReference type="SAM" id="MobiDB-lite"/>
    </source>
</evidence>
<dbReference type="Proteomes" id="UP000268051">
    <property type="component" value="Unassembled WGS sequence"/>
</dbReference>
<feature type="region of interest" description="Disordered" evidence="1">
    <location>
        <begin position="490"/>
        <end position="511"/>
    </location>
</feature>
<feature type="region of interest" description="Disordered" evidence="1">
    <location>
        <begin position="278"/>
        <end position="373"/>
    </location>
</feature>
<dbReference type="InterPro" id="IPR005094">
    <property type="entry name" value="Endonuclease_MobA/VirD2"/>
</dbReference>
<feature type="compositionally biased region" description="Basic and acidic residues" evidence="1">
    <location>
        <begin position="305"/>
        <end position="316"/>
    </location>
</feature>
<accession>A0A3N2RNI1</accession>
<proteinExistence type="predicted"/>
<name>A0A3N2RNI1_9ENTR</name>
<comment type="caution">
    <text evidence="3">The sequence shown here is derived from an EMBL/GenBank/DDBJ whole genome shotgun (WGS) entry which is preliminary data.</text>
</comment>
<evidence type="ECO:0000313" key="4">
    <source>
        <dbReference type="Proteomes" id="UP000268051"/>
    </source>
</evidence>
<dbReference type="AlphaFoldDB" id="A0A3N2RNI1"/>
<feature type="compositionally biased region" description="Basic and acidic residues" evidence="1">
    <location>
        <begin position="344"/>
        <end position="363"/>
    </location>
</feature>
<organism evidence="3 4">
    <name type="scientific">Kluyvera ascorbata</name>
    <dbReference type="NCBI Taxonomy" id="51288"/>
    <lineage>
        <taxon>Bacteria</taxon>
        <taxon>Pseudomonadati</taxon>
        <taxon>Pseudomonadota</taxon>
        <taxon>Gammaproteobacteria</taxon>
        <taxon>Enterobacterales</taxon>
        <taxon>Enterobacteriaceae</taxon>
        <taxon>Kluyvera</taxon>
    </lineage>
</organism>
<sequence>MIVKIHSRGAGSGSGPVDYLLGKDRQREQATVLRGDPDRVCELIDSCDFARSYTSGVLSFQEPDIADSEKSRLMDEWEQTLMTGLDRDQYNCLWVEHRDKGRLELNFVIPNIELQSGKRLQPYFDRADRPRVNAWQTLTNDRLGLRDPNDPLNRRPMTQASDLPRDKQQAAEKITAGLMNLMQQGEIRSRQDVVKQLESYGLTVARETKNSISIADPDGGKNIRLKGMIYERDFKFGEGLRGEIEAAGAGYRAEREARVREAGNVYLRGLEIKLAEHQHRYPRTERPTDGHSQIFPPERTGLDIPVRRAADHDTGRDNLVSGNGHHFPPGRNGQLQPATGEPESPERRGGSDLQGRKAEEHLHGGTAEESAWHRDIHIDIRKHRVEVHREITPSDTTETPQHVFITEDRQNHDRNGKAASERLRKLTDKLRTTAAGVAGQLQQLATHVRDYLTGAGAQRQGMSELEQSAERFVRAGRTLEQRSEPINTLVKQQERQLQQEKQATPSRGWSR</sequence>
<gene>
    <name evidence="3" type="ORF">EB837_25795</name>
</gene>
<evidence type="ECO:0000259" key="2">
    <source>
        <dbReference type="Pfam" id="PF03432"/>
    </source>
</evidence>
<feature type="region of interest" description="Disordered" evidence="1">
    <location>
        <begin position="143"/>
        <end position="167"/>
    </location>
</feature>
<evidence type="ECO:0000313" key="3">
    <source>
        <dbReference type="EMBL" id="ROU09013.1"/>
    </source>
</evidence>
<feature type="compositionally biased region" description="Basic and acidic residues" evidence="1">
    <location>
        <begin position="278"/>
        <end position="289"/>
    </location>
</feature>
<dbReference type="EMBL" id="RHFN01000064">
    <property type="protein sequence ID" value="ROU09013.1"/>
    <property type="molecule type" value="Genomic_DNA"/>
</dbReference>
<protein>
    <submittedName>
        <fullName evidence="3">Relaxase</fullName>
    </submittedName>
</protein>
<reference evidence="3 4" key="1">
    <citation type="submission" date="2018-10" db="EMBL/GenBank/DDBJ databases">
        <title>Horizontal transference of carbapenem resistance between Klebsiella pneumoniae and Kluyvera ascorbata during abdominal infection: a case report.</title>
        <authorList>
            <person name="Raro O.H.F."/>
            <person name="Lima-Morales D."/>
            <person name="Barth A.L."/>
            <person name="Paim T.G.S."/>
            <person name="Mott M.P."/>
            <person name="Riche C.V.W."/>
            <person name="Teixeira U.F."/>
            <person name="Waechter F."/>
            <person name="Dias C.A.G."/>
        </authorList>
    </citation>
    <scope>NUCLEOTIDE SEQUENCE [LARGE SCALE GENOMIC DNA]</scope>
    <source>
        <strain evidence="3 4">OT2</strain>
    </source>
</reference>
<feature type="domain" description="MobA/VirD2-like nuclease" evidence="2">
    <location>
        <begin position="55"/>
        <end position="126"/>
    </location>
</feature>
<feature type="compositionally biased region" description="Basic and acidic residues" evidence="1">
    <location>
        <begin position="143"/>
        <end position="153"/>
    </location>
</feature>